<dbReference type="Proteomes" id="UP001214666">
    <property type="component" value="Chromosome"/>
</dbReference>
<organism evidence="2 3">
    <name type="scientific">Aeromonas hydrophila</name>
    <dbReference type="NCBI Taxonomy" id="644"/>
    <lineage>
        <taxon>Bacteria</taxon>
        <taxon>Pseudomonadati</taxon>
        <taxon>Pseudomonadota</taxon>
        <taxon>Gammaproteobacteria</taxon>
        <taxon>Aeromonadales</taxon>
        <taxon>Aeromonadaceae</taxon>
        <taxon>Aeromonas</taxon>
    </lineage>
</organism>
<proteinExistence type="predicted"/>
<reference evidence="2" key="1">
    <citation type="submission" date="2023-02" db="EMBL/GenBank/DDBJ databases">
        <title>The sequence of Aeromonas hydrophila K533.</title>
        <authorList>
            <person name="Luo X."/>
        </authorList>
    </citation>
    <scope>NUCLEOTIDE SEQUENCE</scope>
    <source>
        <strain evidence="2">K533</strain>
    </source>
</reference>
<dbReference type="InterPro" id="IPR021778">
    <property type="entry name" value="Se/S_carrier-like"/>
</dbReference>
<accession>A0AAX3P606</accession>
<protein>
    <submittedName>
        <fullName evidence="2">DUF3343 domain-containing protein</fullName>
    </submittedName>
</protein>
<evidence type="ECO:0000313" key="3">
    <source>
        <dbReference type="Proteomes" id="UP001214666"/>
    </source>
</evidence>
<dbReference type="RefSeq" id="WP_264098133.1">
    <property type="nucleotide sequence ID" value="NZ_CP118942.1"/>
</dbReference>
<evidence type="ECO:0000259" key="1">
    <source>
        <dbReference type="Pfam" id="PF11823"/>
    </source>
</evidence>
<name>A0AAX3P606_AERHY</name>
<gene>
    <name evidence="2" type="ORF">PY771_00945</name>
</gene>
<feature type="domain" description="Putative Se/S carrier protein-like" evidence="1">
    <location>
        <begin position="7"/>
        <end position="50"/>
    </location>
</feature>
<dbReference type="EMBL" id="CP118942">
    <property type="protein sequence ID" value="WEE26922.1"/>
    <property type="molecule type" value="Genomic_DNA"/>
</dbReference>
<evidence type="ECO:0000313" key="2">
    <source>
        <dbReference type="EMBL" id="WEE26922.1"/>
    </source>
</evidence>
<dbReference type="Pfam" id="PF11823">
    <property type="entry name" value="Se_S_carrier"/>
    <property type="match status" value="1"/>
</dbReference>
<sequence length="86" mass="9822">MNAEFLYLFHSTLGTVRLRKRLAQQPHPFRVCDVPRRLSAGCGLAIRLHCPPGEWQQWCQRGETAAVFRCDEDGEYCELARYPAAG</sequence>
<dbReference type="AlphaFoldDB" id="A0AAX3P606"/>